<keyword evidence="5 6" id="KW-0472">Membrane</keyword>
<feature type="transmembrane region" description="Helical" evidence="6">
    <location>
        <begin position="41"/>
        <end position="58"/>
    </location>
</feature>
<dbReference type="GO" id="GO:0015297">
    <property type="term" value="F:antiporter activity"/>
    <property type="evidence" value="ECO:0007669"/>
    <property type="project" value="InterPro"/>
</dbReference>
<protein>
    <recommendedName>
        <fullName evidence="6">Protein DETOXIFICATION</fullName>
    </recommendedName>
    <alternativeName>
        <fullName evidence="6">Multidrug and toxic compound extrusion protein</fullName>
    </alternativeName>
</protein>
<comment type="subcellular location">
    <subcellularLocation>
        <location evidence="1">Membrane</location>
        <topology evidence="1">Multi-pass membrane protein</topology>
    </subcellularLocation>
</comment>
<dbReference type="GO" id="GO:1990961">
    <property type="term" value="P:xenobiotic detoxification by transmembrane export across the plasma membrane"/>
    <property type="evidence" value="ECO:0007669"/>
    <property type="project" value="InterPro"/>
</dbReference>
<keyword evidence="7" id="KW-1185">Reference proteome</keyword>
<name>A0A1S2XS78_CICAR</name>
<keyword evidence="3 6" id="KW-0812">Transmembrane</keyword>
<dbReference type="Proteomes" id="UP000087171">
    <property type="component" value="Chromosome Ca3"/>
</dbReference>
<dbReference type="GO" id="GO:0016020">
    <property type="term" value="C:membrane"/>
    <property type="evidence" value="ECO:0007669"/>
    <property type="project" value="UniProtKB-SubCell"/>
</dbReference>
<feature type="transmembrane region" description="Helical" evidence="6">
    <location>
        <begin position="221"/>
        <end position="242"/>
    </location>
</feature>
<reference evidence="7" key="1">
    <citation type="journal article" date="2013" name="Nat. Biotechnol.">
        <title>Draft genome sequence of chickpea (Cicer arietinum) provides a resource for trait improvement.</title>
        <authorList>
            <person name="Varshney R.K."/>
            <person name="Song C."/>
            <person name="Saxena R.K."/>
            <person name="Azam S."/>
            <person name="Yu S."/>
            <person name="Sharpe A.G."/>
            <person name="Cannon S."/>
            <person name="Baek J."/>
            <person name="Rosen B.D."/>
            <person name="Tar'an B."/>
            <person name="Millan T."/>
            <person name="Zhang X."/>
            <person name="Ramsay L.D."/>
            <person name="Iwata A."/>
            <person name="Wang Y."/>
            <person name="Nelson W."/>
            <person name="Farmer A.D."/>
            <person name="Gaur P.M."/>
            <person name="Soderlund C."/>
            <person name="Penmetsa R.V."/>
            <person name="Xu C."/>
            <person name="Bharti A.K."/>
            <person name="He W."/>
            <person name="Winter P."/>
            <person name="Zhao S."/>
            <person name="Hane J.K."/>
            <person name="Carrasquilla-Garcia N."/>
            <person name="Condie J.A."/>
            <person name="Upadhyaya H.D."/>
            <person name="Luo M.C."/>
            <person name="Thudi M."/>
            <person name="Gowda C.L."/>
            <person name="Singh N.P."/>
            <person name="Lichtenzveig J."/>
            <person name="Gali K.K."/>
            <person name="Rubio J."/>
            <person name="Nadarajan N."/>
            <person name="Dolezel J."/>
            <person name="Bansal K.C."/>
            <person name="Xu X."/>
            <person name="Edwards D."/>
            <person name="Zhang G."/>
            <person name="Kahl G."/>
            <person name="Gil J."/>
            <person name="Singh K.B."/>
            <person name="Datta S.K."/>
            <person name="Jackson S.A."/>
            <person name="Wang J."/>
            <person name="Cook D.R."/>
        </authorList>
    </citation>
    <scope>NUCLEOTIDE SEQUENCE [LARGE SCALE GENOMIC DNA]</scope>
    <source>
        <strain evidence="7">cv. CDC Frontier</strain>
    </source>
</reference>
<evidence type="ECO:0000256" key="1">
    <source>
        <dbReference type="ARBA" id="ARBA00004141"/>
    </source>
</evidence>
<dbReference type="InterPro" id="IPR002528">
    <property type="entry name" value="MATE_fam"/>
</dbReference>
<dbReference type="OrthoDB" id="2126698at2759"/>
<dbReference type="PANTHER" id="PTHR11206">
    <property type="entry name" value="MULTIDRUG RESISTANCE PROTEIN"/>
    <property type="match status" value="1"/>
</dbReference>
<feature type="transmembrane region" description="Helical" evidence="6">
    <location>
        <begin position="123"/>
        <end position="147"/>
    </location>
</feature>
<dbReference type="PaxDb" id="3827-XP_004492766.1"/>
<evidence type="ECO:0000256" key="6">
    <source>
        <dbReference type="RuleBase" id="RU004914"/>
    </source>
</evidence>
<dbReference type="KEGG" id="cam:101513768"/>
<evidence type="ECO:0000256" key="5">
    <source>
        <dbReference type="ARBA" id="ARBA00023136"/>
    </source>
</evidence>
<feature type="transmembrane region" description="Helical" evidence="6">
    <location>
        <begin position="187"/>
        <end position="209"/>
    </location>
</feature>
<keyword evidence="4 6" id="KW-1133">Transmembrane helix</keyword>
<accession>A0A1S2XS78</accession>
<dbReference type="eggNOG" id="KOG1347">
    <property type="taxonomic scope" value="Eukaryota"/>
</dbReference>
<feature type="transmembrane region" description="Helical" evidence="6">
    <location>
        <begin position="410"/>
        <end position="430"/>
    </location>
</feature>
<dbReference type="NCBIfam" id="TIGR00797">
    <property type="entry name" value="matE"/>
    <property type="match status" value="1"/>
</dbReference>
<dbReference type="GO" id="GO:0042910">
    <property type="term" value="F:xenobiotic transmembrane transporter activity"/>
    <property type="evidence" value="ECO:0007669"/>
    <property type="project" value="InterPro"/>
</dbReference>
<organism evidence="7 8">
    <name type="scientific">Cicer arietinum</name>
    <name type="common">Chickpea</name>
    <name type="synonym">Garbanzo</name>
    <dbReference type="NCBI Taxonomy" id="3827"/>
    <lineage>
        <taxon>Eukaryota</taxon>
        <taxon>Viridiplantae</taxon>
        <taxon>Streptophyta</taxon>
        <taxon>Embryophyta</taxon>
        <taxon>Tracheophyta</taxon>
        <taxon>Spermatophyta</taxon>
        <taxon>Magnoliopsida</taxon>
        <taxon>eudicotyledons</taxon>
        <taxon>Gunneridae</taxon>
        <taxon>Pentapetalae</taxon>
        <taxon>rosids</taxon>
        <taxon>fabids</taxon>
        <taxon>Fabales</taxon>
        <taxon>Fabaceae</taxon>
        <taxon>Papilionoideae</taxon>
        <taxon>50 kb inversion clade</taxon>
        <taxon>NPAAA clade</taxon>
        <taxon>Hologalegina</taxon>
        <taxon>IRL clade</taxon>
        <taxon>Cicereae</taxon>
        <taxon>Cicer</taxon>
    </lineage>
</organism>
<dbReference type="CDD" id="cd13132">
    <property type="entry name" value="MATE_eukaryotic"/>
    <property type="match status" value="1"/>
</dbReference>
<dbReference type="GeneID" id="101513768"/>
<sequence>MDTTELHHAPEGLIETNVGDYSGINNFQDVKNVVIVESSKLWSIASPICFGILCNYAINTFTNIFVGHLGDLELTSVSISLSVVSNFSFGFMLGMASALETLCGQAYGAGQVEMLGVYMQRSILILFGACFLIMPIYIYSTPILILLGQERDIAELAGVFTVQSIPQLFSLAINFPAQKFLQAQSKVGILAWLGFVFLIIHIMILILFIKVLGWGTAGAAAAYDISAWGIALAQMVYVVGWCKEGWRGLSWLAFKDLWGFMKLSFASAIMLCLEVWYFMTLIVLTGHLDNPIIAVGSLSICMNVNGWEGILFIGVNAAVSVRVSNELGSGHPRAAKYSVVVTVIESLIIGIVSAGIILITKDHFAVIFTDSKDMQKAVSKLASLLGITMILNSVQPVLSGVAVGGGWQALVAYINLFCYYLMGLPLGFFLGYKGGYRVQGIWVGMICGTVLQTGILVYIIYKTNWNKEVEQASERMKQWTGQESEMSDM</sequence>
<feature type="transmembrane region" description="Helical" evidence="6">
    <location>
        <begin position="153"/>
        <end position="175"/>
    </location>
</feature>
<feature type="transmembrane region" description="Helical" evidence="6">
    <location>
        <begin position="337"/>
        <end position="360"/>
    </location>
</feature>
<dbReference type="InterPro" id="IPR045069">
    <property type="entry name" value="MATE_euk"/>
</dbReference>
<feature type="transmembrane region" description="Helical" evidence="6">
    <location>
        <begin position="381"/>
        <end position="404"/>
    </location>
</feature>
<reference evidence="8" key="2">
    <citation type="submission" date="2025-08" db="UniProtKB">
        <authorList>
            <consortium name="RefSeq"/>
        </authorList>
    </citation>
    <scope>IDENTIFICATION</scope>
    <source>
        <tissue evidence="8">Etiolated seedlings</tissue>
    </source>
</reference>
<evidence type="ECO:0000256" key="4">
    <source>
        <dbReference type="ARBA" id="ARBA00022989"/>
    </source>
</evidence>
<evidence type="ECO:0000256" key="3">
    <source>
        <dbReference type="ARBA" id="ARBA00022692"/>
    </source>
</evidence>
<proteinExistence type="inferred from homology"/>
<dbReference type="Pfam" id="PF01554">
    <property type="entry name" value="MatE"/>
    <property type="match status" value="2"/>
</dbReference>
<feature type="transmembrane region" description="Helical" evidence="6">
    <location>
        <begin position="442"/>
        <end position="461"/>
    </location>
</feature>
<dbReference type="AlphaFoldDB" id="A0A1S2XS78"/>
<feature type="transmembrane region" description="Helical" evidence="6">
    <location>
        <begin position="263"/>
        <end position="284"/>
    </location>
</feature>
<evidence type="ECO:0000256" key="2">
    <source>
        <dbReference type="ARBA" id="ARBA00010199"/>
    </source>
</evidence>
<dbReference type="RefSeq" id="XP_004492766.1">
    <property type="nucleotide sequence ID" value="XM_004492709.3"/>
</dbReference>
<gene>
    <name evidence="8" type="primary">LOC101513768</name>
</gene>
<evidence type="ECO:0000313" key="8">
    <source>
        <dbReference type="RefSeq" id="XP_004492766.1"/>
    </source>
</evidence>
<feature type="transmembrane region" description="Helical" evidence="6">
    <location>
        <begin position="78"/>
        <end position="102"/>
    </location>
</feature>
<evidence type="ECO:0000313" key="7">
    <source>
        <dbReference type="Proteomes" id="UP000087171"/>
    </source>
</evidence>
<comment type="similarity">
    <text evidence="2 6">Belongs to the multi antimicrobial extrusion (MATE) (TC 2.A.66.1) family.</text>
</comment>